<dbReference type="Gene3D" id="3.30.457.10">
    <property type="entry name" value="Copper amine oxidase-like, N-terminal domain"/>
    <property type="match status" value="1"/>
</dbReference>
<name>A0A975AXN2_9THEO</name>
<evidence type="ECO:0000313" key="2">
    <source>
        <dbReference type="EMBL" id="QSZ28384.1"/>
    </source>
</evidence>
<proteinExistence type="predicted"/>
<accession>A0A975AXN2</accession>
<dbReference type="KEGG" id="aaut:ACETAC_06610"/>
<protein>
    <recommendedName>
        <fullName evidence="1">Copper amine oxidase-like N-terminal domain-containing protein</fullName>
    </recommendedName>
</protein>
<dbReference type="Pfam" id="PF07833">
    <property type="entry name" value="Cu_amine_oxidN1"/>
    <property type="match status" value="1"/>
</dbReference>
<dbReference type="EMBL" id="CP060096">
    <property type="protein sequence ID" value="QSZ28384.1"/>
    <property type="molecule type" value="Genomic_DNA"/>
</dbReference>
<reference evidence="2" key="1">
    <citation type="submission" date="2020-08" db="EMBL/GenBank/DDBJ databases">
        <title>Genomic insights into the carbon and energy metabolism of the first obligate autotrophic acetogenic bacterium Aceticella autotrophica gen. nov., sp. nov.</title>
        <authorList>
            <person name="Toshchakov S.V."/>
            <person name="Elcheninov A.G."/>
            <person name="Kublanov I.V."/>
            <person name="Frolov E.N."/>
            <person name="Lebedinsky A.V."/>
        </authorList>
    </citation>
    <scope>NUCLEOTIDE SEQUENCE</scope>
    <source>
        <strain evidence="2">3443-3Ac</strain>
    </source>
</reference>
<organism evidence="2 3">
    <name type="scientific">Aceticella autotrophica</name>
    <dbReference type="NCBI Taxonomy" id="2755338"/>
    <lineage>
        <taxon>Bacteria</taxon>
        <taxon>Bacillati</taxon>
        <taxon>Bacillota</taxon>
        <taxon>Clostridia</taxon>
        <taxon>Thermoanaerobacterales</taxon>
        <taxon>Thermoanaerobacteraceae</taxon>
        <taxon>Aceticella</taxon>
    </lineage>
</organism>
<dbReference type="InterPro" id="IPR036582">
    <property type="entry name" value="Mao_N_sf"/>
</dbReference>
<dbReference type="SUPFAM" id="SSF55383">
    <property type="entry name" value="Copper amine oxidase, domain N"/>
    <property type="match status" value="1"/>
</dbReference>
<feature type="domain" description="Copper amine oxidase-like N-terminal" evidence="1">
    <location>
        <begin position="15"/>
        <end position="51"/>
    </location>
</feature>
<dbReference type="InterPro" id="IPR012854">
    <property type="entry name" value="Cu_amine_oxidase-like_N"/>
</dbReference>
<gene>
    <name evidence="2" type="ORF">ACETAC_06610</name>
</gene>
<evidence type="ECO:0000313" key="3">
    <source>
        <dbReference type="Proteomes" id="UP000671913"/>
    </source>
</evidence>
<dbReference type="Proteomes" id="UP000671913">
    <property type="component" value="Chromosome"/>
</dbReference>
<keyword evidence="3" id="KW-1185">Reference proteome</keyword>
<dbReference type="AlphaFoldDB" id="A0A975AXN2"/>
<sequence>MKIISFCRSKFYGIFIIEKNEYSLNGQSYSIDVAPYIKDDRTFLPLRYVAYGDRFKNRIYILSQTSMNLLKNIDTFLY</sequence>
<evidence type="ECO:0000259" key="1">
    <source>
        <dbReference type="Pfam" id="PF07833"/>
    </source>
</evidence>
<dbReference type="RefSeq" id="WP_348771621.1">
    <property type="nucleotide sequence ID" value="NZ_CP060096.1"/>
</dbReference>